<keyword evidence="5" id="KW-1185">Reference proteome</keyword>
<sequence>MSTGCDVSGSYSPSQDHRKVDSEEYDVISQTSGEERRKRWVRFFERESYRRYYLLWKSRQFSELLYYVRHGFLKSRHEESFEPAPPPLPAIHASIQAGKNLATPTPGIGSDVIGASQSASSSLEFQVSMASGYCQASPSASGDSSLLRTGIERGVADKNGTSSTHKQCRILFVWEGKTWNFKGSRASKARRTAELVLVGLVAILVSAITAMTVLHMHLTRDVDSSHAQSQMDLPGIPYVDVFASDNHPSTSTIPVFTFSSSGPGTTSPSRMRATDNVNFNGIYVTSSYFFNFTNSNHYNTNNYNNNNGSNHNLANNNNDTNHNHSINNNYSNNNTLAGFFGGGSPDGAGGLAYGGLDFGFGGNSAGLDGGGGGGAGSGNSRGGSGTGDAVVDFEELLRDMPPKEVLTDPIATKVALTPPPLTTRPPSFTHKPPEGFFGGGSPDGAGGLAYGGLDFGFGGNSAGLDGGGGGGAGSGNSRGGVGTGDAVVDFEELLRDMPPKEVLPDPIATKVALTPPPLTTRPPSFTHKPPEATSARSFHQYLAPELDTEKIEMLTKDVVAEIGMSPSNNLKISCTARKAWGWTYMSLSRYEGDSQFSLEFLGGVEKRDEWPFIPIDSRMSDFSLHRDESQVTLTLETKYAMCEDKGRYLCEIVVNRTFHSKTFNVDVRKKPDPPVLSFPEDAFEGDVIWIVTTWDAGNPLIGHIVHDVVKGFRGEYETFSGFSERLPFSAADEQTISWKKDCTIMVENKYSVRPSLAWNGTEIIARIVANENATDFQGRVIERVRSHRRTLTVLNKSVCLDKTGLRVEHPYTCNKYITCYSNGPRVNACPHLMCFDVKLQICRYMNL</sequence>
<evidence type="ECO:0000259" key="3">
    <source>
        <dbReference type="PROSITE" id="PS50940"/>
    </source>
</evidence>
<evidence type="ECO:0000256" key="1">
    <source>
        <dbReference type="SAM" id="MobiDB-lite"/>
    </source>
</evidence>
<feature type="transmembrane region" description="Helical" evidence="2">
    <location>
        <begin position="195"/>
        <end position="218"/>
    </location>
</feature>
<name>A0A3S1B7I1_ELYCH</name>
<dbReference type="EMBL" id="RQTK01000884">
    <property type="protein sequence ID" value="RUS73936.1"/>
    <property type="molecule type" value="Genomic_DNA"/>
</dbReference>
<feature type="region of interest" description="Disordered" evidence="1">
    <location>
        <begin position="1"/>
        <end position="28"/>
    </location>
</feature>
<dbReference type="Gene3D" id="2.60.40.10">
    <property type="entry name" value="Immunoglobulins"/>
    <property type="match status" value="1"/>
</dbReference>
<keyword evidence="2" id="KW-1133">Transmembrane helix</keyword>
<dbReference type="OrthoDB" id="6138517at2759"/>
<dbReference type="Gene3D" id="2.170.140.10">
    <property type="entry name" value="Chitin binding domain"/>
    <property type="match status" value="1"/>
</dbReference>
<dbReference type="InterPro" id="IPR036508">
    <property type="entry name" value="Chitin-bd_dom_sf"/>
</dbReference>
<evidence type="ECO:0000313" key="5">
    <source>
        <dbReference type="Proteomes" id="UP000271974"/>
    </source>
</evidence>
<accession>A0A3S1B7I1</accession>
<dbReference type="InterPro" id="IPR013783">
    <property type="entry name" value="Ig-like_fold"/>
</dbReference>
<comment type="caution">
    <text evidence="4">The sequence shown here is derived from an EMBL/GenBank/DDBJ whole genome shotgun (WGS) entry which is preliminary data.</text>
</comment>
<organism evidence="4 5">
    <name type="scientific">Elysia chlorotica</name>
    <name type="common">Eastern emerald elysia</name>
    <name type="synonym">Sea slug</name>
    <dbReference type="NCBI Taxonomy" id="188477"/>
    <lineage>
        <taxon>Eukaryota</taxon>
        <taxon>Metazoa</taxon>
        <taxon>Spiralia</taxon>
        <taxon>Lophotrochozoa</taxon>
        <taxon>Mollusca</taxon>
        <taxon>Gastropoda</taxon>
        <taxon>Heterobranchia</taxon>
        <taxon>Euthyneura</taxon>
        <taxon>Panpulmonata</taxon>
        <taxon>Sacoglossa</taxon>
        <taxon>Placobranchoidea</taxon>
        <taxon>Plakobranchidae</taxon>
        <taxon>Elysia</taxon>
    </lineage>
</organism>
<gene>
    <name evidence="4" type="ORF">EGW08_018308</name>
</gene>
<dbReference type="AlphaFoldDB" id="A0A3S1B7I1"/>
<feature type="region of interest" description="Disordered" evidence="1">
    <location>
        <begin position="304"/>
        <end position="328"/>
    </location>
</feature>
<feature type="region of interest" description="Disordered" evidence="1">
    <location>
        <begin position="511"/>
        <end position="534"/>
    </location>
</feature>
<dbReference type="PANTHER" id="PTHR16148">
    <property type="entry name" value="NF-KAPPA-B-REPRESSING FACTOR-RELATED"/>
    <property type="match status" value="1"/>
</dbReference>
<proteinExistence type="predicted"/>
<feature type="compositionally biased region" description="Polar residues" evidence="1">
    <location>
        <begin position="1"/>
        <end position="14"/>
    </location>
</feature>
<keyword evidence="2" id="KW-0812">Transmembrane</keyword>
<dbReference type="GO" id="GO:0005576">
    <property type="term" value="C:extracellular region"/>
    <property type="evidence" value="ECO:0007669"/>
    <property type="project" value="InterPro"/>
</dbReference>
<dbReference type="Proteomes" id="UP000271974">
    <property type="component" value="Unassembled WGS sequence"/>
</dbReference>
<feature type="domain" description="Chitin-binding type-2" evidence="3">
    <location>
        <begin position="796"/>
        <end position="847"/>
    </location>
</feature>
<dbReference type="GO" id="GO:0005654">
    <property type="term" value="C:nucleoplasm"/>
    <property type="evidence" value="ECO:0007669"/>
    <property type="project" value="TreeGrafter"/>
</dbReference>
<dbReference type="InterPro" id="IPR036179">
    <property type="entry name" value="Ig-like_dom_sf"/>
</dbReference>
<dbReference type="PROSITE" id="PS50940">
    <property type="entry name" value="CHIT_BIND_II"/>
    <property type="match status" value="1"/>
</dbReference>
<dbReference type="SUPFAM" id="SSF48726">
    <property type="entry name" value="Immunoglobulin"/>
    <property type="match status" value="1"/>
</dbReference>
<dbReference type="GO" id="GO:0008061">
    <property type="term" value="F:chitin binding"/>
    <property type="evidence" value="ECO:0007669"/>
    <property type="project" value="InterPro"/>
</dbReference>
<protein>
    <recommendedName>
        <fullName evidence="3">Chitin-binding type-2 domain-containing protein</fullName>
    </recommendedName>
</protein>
<dbReference type="Pfam" id="PF01607">
    <property type="entry name" value="CBM_14"/>
    <property type="match status" value="1"/>
</dbReference>
<dbReference type="InterPro" id="IPR002557">
    <property type="entry name" value="Chitin-bd_dom"/>
</dbReference>
<dbReference type="GO" id="GO:0005730">
    <property type="term" value="C:nucleolus"/>
    <property type="evidence" value="ECO:0007669"/>
    <property type="project" value="TreeGrafter"/>
</dbReference>
<keyword evidence="2" id="KW-0472">Membrane</keyword>
<evidence type="ECO:0000256" key="2">
    <source>
        <dbReference type="SAM" id="Phobius"/>
    </source>
</evidence>
<evidence type="ECO:0000313" key="4">
    <source>
        <dbReference type="EMBL" id="RUS73936.1"/>
    </source>
</evidence>
<reference evidence="4 5" key="1">
    <citation type="submission" date="2019-01" db="EMBL/GenBank/DDBJ databases">
        <title>A draft genome assembly of the solar-powered sea slug Elysia chlorotica.</title>
        <authorList>
            <person name="Cai H."/>
            <person name="Li Q."/>
            <person name="Fang X."/>
            <person name="Li J."/>
            <person name="Curtis N.E."/>
            <person name="Altenburger A."/>
            <person name="Shibata T."/>
            <person name="Feng M."/>
            <person name="Maeda T."/>
            <person name="Schwartz J.A."/>
            <person name="Shigenobu S."/>
            <person name="Lundholm N."/>
            <person name="Nishiyama T."/>
            <person name="Yang H."/>
            <person name="Hasebe M."/>
            <person name="Li S."/>
            <person name="Pierce S.K."/>
            <person name="Wang J."/>
        </authorList>
    </citation>
    <scope>NUCLEOTIDE SEQUENCE [LARGE SCALE GENOMIC DNA]</scope>
    <source>
        <strain evidence="4">EC2010</strain>
        <tissue evidence="4">Whole organism of an adult</tissue>
    </source>
</reference>
<dbReference type="PANTHER" id="PTHR16148:SF14">
    <property type="entry name" value="MYND-TYPE DOMAIN-CONTAINING PROTEIN"/>
    <property type="match status" value="1"/>
</dbReference>
<dbReference type="SUPFAM" id="SSF57625">
    <property type="entry name" value="Invertebrate chitin-binding proteins"/>
    <property type="match status" value="1"/>
</dbReference>